<evidence type="ECO:0000256" key="8">
    <source>
        <dbReference type="ARBA" id="ARBA00022692"/>
    </source>
</evidence>
<evidence type="ECO:0000256" key="7">
    <source>
        <dbReference type="ARBA" id="ARBA00022660"/>
    </source>
</evidence>
<evidence type="ECO:0000256" key="14">
    <source>
        <dbReference type="ARBA" id="ARBA00023128"/>
    </source>
</evidence>
<keyword evidence="8 17" id="KW-0812">Transmembrane</keyword>
<dbReference type="GO" id="GO:0031966">
    <property type="term" value="C:mitochondrial membrane"/>
    <property type="evidence" value="ECO:0007669"/>
    <property type="project" value="UniProtKB-SubCell"/>
</dbReference>
<dbReference type="AlphaFoldDB" id="A0A343DRK0"/>
<evidence type="ECO:0000256" key="3">
    <source>
        <dbReference type="ARBA" id="ARBA00009025"/>
    </source>
</evidence>
<comment type="function">
    <text evidence="1">Core subunit of the mitochondrial membrane respiratory chain NADH dehydrogenase (Complex I) that is believed to belong to the minimal assembly required for catalysis. Complex I functions in the transfer of electrons from NADH to the respiratory chain. The immediate electron acceptor for the enzyme is believed to be ubiquinone.</text>
</comment>
<feature type="transmembrane region" description="Helical" evidence="17">
    <location>
        <begin position="174"/>
        <end position="194"/>
    </location>
</feature>
<comment type="subcellular location">
    <subcellularLocation>
        <location evidence="2 17">Mitochondrion membrane</location>
        <topology evidence="2 17">Multi-pass membrane protein</topology>
    </subcellularLocation>
</comment>
<evidence type="ECO:0000256" key="9">
    <source>
        <dbReference type="ARBA" id="ARBA00022967"/>
    </source>
</evidence>
<dbReference type="GO" id="GO:0048039">
    <property type="term" value="F:ubiquinone binding"/>
    <property type="evidence" value="ECO:0007669"/>
    <property type="project" value="TreeGrafter"/>
</dbReference>
<evidence type="ECO:0000256" key="4">
    <source>
        <dbReference type="ARBA" id="ARBA00012944"/>
    </source>
</evidence>
<evidence type="ECO:0000256" key="10">
    <source>
        <dbReference type="ARBA" id="ARBA00022982"/>
    </source>
</evidence>
<evidence type="ECO:0000256" key="6">
    <source>
        <dbReference type="ARBA" id="ARBA00022448"/>
    </source>
</evidence>
<keyword evidence="6 17" id="KW-0813">Transport</keyword>
<keyword evidence="15 17" id="KW-0472">Membrane</keyword>
<dbReference type="InterPro" id="IPR001750">
    <property type="entry name" value="ND/Mrp_TM"/>
</dbReference>
<feature type="transmembrane region" description="Helical" evidence="17">
    <location>
        <begin position="333"/>
        <end position="355"/>
    </location>
</feature>
<dbReference type="GO" id="GO:0042773">
    <property type="term" value="P:ATP synthesis coupled electron transport"/>
    <property type="evidence" value="ECO:0007669"/>
    <property type="project" value="InterPro"/>
</dbReference>
<accession>A0A343DRK0</accession>
<feature type="transmembrane region" description="Helical" evidence="17">
    <location>
        <begin position="292"/>
        <end position="312"/>
    </location>
</feature>
<feature type="transmembrane region" description="Helical" evidence="17">
    <location>
        <begin position="131"/>
        <end position="154"/>
    </location>
</feature>
<feature type="transmembrane region" description="Helical" evidence="17">
    <location>
        <begin position="50"/>
        <end position="70"/>
    </location>
</feature>
<feature type="transmembrane region" description="Helical" evidence="17">
    <location>
        <begin position="206"/>
        <end position="231"/>
    </location>
</feature>
<evidence type="ECO:0000256" key="2">
    <source>
        <dbReference type="ARBA" id="ARBA00004225"/>
    </source>
</evidence>
<comment type="similarity">
    <text evidence="3 17">Belongs to the complex I subunit 4 family.</text>
</comment>
<keyword evidence="14 17" id="KW-0496">Mitochondrion</keyword>
<evidence type="ECO:0000256" key="5">
    <source>
        <dbReference type="ARBA" id="ARBA00021006"/>
    </source>
</evidence>
<protein>
    <recommendedName>
        <fullName evidence="5 17">NADH-ubiquinone oxidoreductase chain 4</fullName>
        <ecNumber evidence="4 17">7.1.1.2</ecNumber>
    </recommendedName>
</protein>
<feature type="transmembrane region" description="Helical" evidence="17">
    <location>
        <begin position="102"/>
        <end position="124"/>
    </location>
</feature>
<keyword evidence="11 17" id="KW-1133">Transmembrane helix</keyword>
<name>A0A343DRK0_9HYME</name>
<organism evidence="19">
    <name type="scientific">Cerceris sp. SJW-2017</name>
    <dbReference type="NCBI Taxonomy" id="2008741"/>
    <lineage>
        <taxon>Eukaryota</taxon>
        <taxon>Metazoa</taxon>
        <taxon>Ecdysozoa</taxon>
        <taxon>Arthropoda</taxon>
        <taxon>Hexapoda</taxon>
        <taxon>Insecta</taxon>
        <taxon>Pterygota</taxon>
        <taxon>Neoptera</taxon>
        <taxon>Endopterygota</taxon>
        <taxon>Hymenoptera</taxon>
        <taxon>Apocrita</taxon>
        <taxon>Aculeata</taxon>
        <taxon>Apoidea</taxon>
        <taxon>Crabronidae</taxon>
        <taxon>Philanthinae</taxon>
        <taxon>Cercerini</taxon>
        <taxon>Cerceris</taxon>
    </lineage>
</organism>
<keyword evidence="7 17" id="KW-0679">Respiratory chain</keyword>
<dbReference type="PANTHER" id="PTHR43507">
    <property type="entry name" value="NADH-UBIQUINONE OXIDOREDUCTASE CHAIN 4"/>
    <property type="match status" value="1"/>
</dbReference>
<feature type="transmembrane region" description="Helical" evidence="17">
    <location>
        <begin position="77"/>
        <end position="96"/>
    </location>
</feature>
<geneLocation type="mitochondrion" evidence="19"/>
<reference evidence="19" key="1">
    <citation type="journal article" date="2018" name="Mol. Phylogenet. Evol.">
        <title>Gene arrangement and sequence of mitochondrial genomes yield insights into the phylogeny and evolution of bees and sphecid wasps (Hymenoptera: Apoidea).</title>
        <authorList>
            <person name="Zheng B.Y."/>
            <person name="Cao L.J."/>
            <person name="Tang P."/>
            <person name="van Achterberg K."/>
            <person name="Hoffmann A.A."/>
            <person name="Chen H.Y."/>
            <person name="Chen X.X."/>
            <person name="Wei S.J."/>
        </authorList>
    </citation>
    <scope>NUCLEOTIDE SEQUENCE</scope>
</reference>
<gene>
    <name evidence="19" type="primary">nad4</name>
</gene>
<dbReference type="GO" id="GO:0015990">
    <property type="term" value="P:electron transport coupled proton transport"/>
    <property type="evidence" value="ECO:0007669"/>
    <property type="project" value="TreeGrafter"/>
</dbReference>
<proteinExistence type="inferred from homology"/>
<dbReference type="GO" id="GO:0003954">
    <property type="term" value="F:NADH dehydrogenase activity"/>
    <property type="evidence" value="ECO:0007669"/>
    <property type="project" value="TreeGrafter"/>
</dbReference>
<dbReference type="PANTHER" id="PTHR43507:SF20">
    <property type="entry name" value="NADH-UBIQUINONE OXIDOREDUCTASE CHAIN 4"/>
    <property type="match status" value="1"/>
</dbReference>
<evidence type="ECO:0000256" key="13">
    <source>
        <dbReference type="ARBA" id="ARBA00023075"/>
    </source>
</evidence>
<evidence type="ECO:0000256" key="17">
    <source>
        <dbReference type="RuleBase" id="RU003297"/>
    </source>
</evidence>
<keyword evidence="12 17" id="KW-0520">NAD</keyword>
<evidence type="ECO:0000256" key="15">
    <source>
        <dbReference type="ARBA" id="ARBA00023136"/>
    </source>
</evidence>
<dbReference type="EMBL" id="KX494109">
    <property type="protein sequence ID" value="ARX96674.1"/>
    <property type="molecule type" value="Genomic_DNA"/>
</dbReference>
<dbReference type="InterPro" id="IPR003918">
    <property type="entry name" value="NADH_UbQ_OxRdtase"/>
</dbReference>
<dbReference type="Pfam" id="PF00361">
    <property type="entry name" value="Proton_antipo_M"/>
    <property type="match status" value="1"/>
</dbReference>
<evidence type="ECO:0000256" key="12">
    <source>
        <dbReference type="ARBA" id="ARBA00023027"/>
    </source>
</evidence>
<feature type="domain" description="NADH:quinone oxidoreductase/Mrp antiporter transmembrane" evidence="18">
    <location>
        <begin position="98"/>
        <end position="380"/>
    </location>
</feature>
<feature type="transmembrane region" description="Helical" evidence="17">
    <location>
        <begin position="243"/>
        <end position="260"/>
    </location>
</feature>
<keyword evidence="13 17" id="KW-0830">Ubiquinone</keyword>
<keyword evidence="9" id="KW-1278">Translocase</keyword>
<sequence>MMKFLIMSLSLLMFIKNINKLQNLIFFFSFMMIFNLIDLSYYMISMNLGLNLYSFGLIMLVFWIIGLMLMSMKFINLNYICSMMILLLMLILLITFMSLNLFIFYLFFEISLMPVFIMIIYWGLGMQRVLASYYFMFYTMIFSFPMLLVLFNINMKYGSLSLMLNKFYSYNLEFMSMMMILMAFLVKVPFYLIHSWLLKAHVEAPVFGSMILASLLLKLGGYGILLMLNLIYDYFNENLKNNIILISLIGSLILSIICLCQIDLKILVAYSSIVHMGMMLCGIFSMMKMGILGGYLMMISHGFSSSGLFYLVNINYERLNSRLIYMNKGMLSLMPSMGLMWFLMCSSNMAVPFSLNLVSEIMLIMSIMIYNNNLIMMLILICMISFTYSLYLFSWVQHGKFNKMNMFSTGKMLEYLNIILHWLPLNLLIFNLSSLF</sequence>
<evidence type="ECO:0000256" key="11">
    <source>
        <dbReference type="ARBA" id="ARBA00022989"/>
    </source>
</evidence>
<feature type="transmembrane region" description="Helical" evidence="17">
    <location>
        <begin position="267"/>
        <end position="286"/>
    </location>
</feature>
<keyword evidence="10 17" id="KW-0249">Electron transport</keyword>
<evidence type="ECO:0000256" key="1">
    <source>
        <dbReference type="ARBA" id="ARBA00003257"/>
    </source>
</evidence>
<comment type="function">
    <text evidence="17">Core subunit of the mitochondrial membrane respiratory chain NADH dehydrogenase (Complex I) which catalyzes electron transfer from NADH through the respiratory chain, using ubiquinone as an electron acceptor. Essential for the catalytic activity and assembly of complex I.</text>
</comment>
<evidence type="ECO:0000313" key="19">
    <source>
        <dbReference type="EMBL" id="ARX96674.1"/>
    </source>
</evidence>
<feature type="transmembrane region" description="Helical" evidence="17">
    <location>
        <begin position="21"/>
        <end position="44"/>
    </location>
</feature>
<dbReference type="GO" id="GO:0008137">
    <property type="term" value="F:NADH dehydrogenase (ubiquinone) activity"/>
    <property type="evidence" value="ECO:0007669"/>
    <property type="project" value="UniProtKB-UniRule"/>
</dbReference>
<evidence type="ECO:0000256" key="16">
    <source>
        <dbReference type="ARBA" id="ARBA00049551"/>
    </source>
</evidence>
<feature type="transmembrane region" description="Helical" evidence="17">
    <location>
        <begin position="415"/>
        <end position="433"/>
    </location>
</feature>
<dbReference type="PRINTS" id="PR01437">
    <property type="entry name" value="NUOXDRDTASE4"/>
</dbReference>
<comment type="catalytic activity">
    <reaction evidence="16 17">
        <text>a ubiquinone + NADH + 5 H(+)(in) = a ubiquinol + NAD(+) + 4 H(+)(out)</text>
        <dbReference type="Rhea" id="RHEA:29091"/>
        <dbReference type="Rhea" id="RHEA-COMP:9565"/>
        <dbReference type="Rhea" id="RHEA-COMP:9566"/>
        <dbReference type="ChEBI" id="CHEBI:15378"/>
        <dbReference type="ChEBI" id="CHEBI:16389"/>
        <dbReference type="ChEBI" id="CHEBI:17976"/>
        <dbReference type="ChEBI" id="CHEBI:57540"/>
        <dbReference type="ChEBI" id="CHEBI:57945"/>
        <dbReference type="EC" id="7.1.1.2"/>
    </reaction>
</comment>
<feature type="transmembrane region" description="Helical" evidence="17">
    <location>
        <begin position="375"/>
        <end position="394"/>
    </location>
</feature>
<dbReference type="EC" id="7.1.1.2" evidence="4 17"/>
<evidence type="ECO:0000259" key="18">
    <source>
        <dbReference type="Pfam" id="PF00361"/>
    </source>
</evidence>